<dbReference type="Proteomes" id="UP000001137">
    <property type="component" value="Chromosome"/>
</dbReference>
<dbReference type="SMART" id="SM00355">
    <property type="entry name" value="ZnF_C2H2"/>
    <property type="match status" value="3"/>
</dbReference>
<name>A8MCR3_CALMQ</name>
<evidence type="ECO:0000313" key="2">
    <source>
        <dbReference type="EMBL" id="ABW01569.1"/>
    </source>
</evidence>
<organism evidence="2 3">
    <name type="scientific">Caldivirga maquilingensis (strain ATCC 700844 / DSM 13496 / JCM 10307 / IC-167)</name>
    <dbReference type="NCBI Taxonomy" id="397948"/>
    <lineage>
        <taxon>Archaea</taxon>
        <taxon>Thermoproteota</taxon>
        <taxon>Thermoprotei</taxon>
        <taxon>Thermoproteales</taxon>
        <taxon>Thermoproteaceae</taxon>
        <taxon>Caldivirga</taxon>
    </lineage>
</organism>
<dbReference type="OrthoDB" id="23424at2157"/>
<dbReference type="PROSITE" id="PS50157">
    <property type="entry name" value="ZINC_FINGER_C2H2_2"/>
    <property type="match status" value="1"/>
</dbReference>
<dbReference type="EMBL" id="CP000852">
    <property type="protein sequence ID" value="ABW01569.1"/>
    <property type="molecule type" value="Genomic_DNA"/>
</dbReference>
<evidence type="ECO:0000313" key="3">
    <source>
        <dbReference type="Proteomes" id="UP000001137"/>
    </source>
</evidence>
<dbReference type="Gene3D" id="3.30.40.10">
    <property type="entry name" value="Zinc/RING finger domain, C3HC4 (zinc finger)"/>
    <property type="match status" value="1"/>
</dbReference>
<dbReference type="eggNOG" id="arCOG05444">
    <property type="taxonomic scope" value="Archaea"/>
</dbReference>
<accession>A8MCR3</accession>
<proteinExistence type="predicted"/>
<evidence type="ECO:0000259" key="1">
    <source>
        <dbReference type="PROSITE" id="PS50157"/>
    </source>
</evidence>
<dbReference type="AlphaFoldDB" id="A8MCR3"/>
<dbReference type="RefSeq" id="WP_012185789.1">
    <property type="nucleotide sequence ID" value="NC_009954.1"/>
</dbReference>
<dbReference type="PROSITE" id="PS00028">
    <property type="entry name" value="ZINC_FINGER_C2H2_1"/>
    <property type="match status" value="1"/>
</dbReference>
<dbReference type="KEGG" id="cma:Cmaq_0733"/>
<reference evidence="2 3" key="1">
    <citation type="submission" date="2007-10" db="EMBL/GenBank/DDBJ databases">
        <title>Complete sequence of Caldivirga maquilingensis IC-167.</title>
        <authorList>
            <consortium name="US DOE Joint Genome Institute"/>
            <person name="Copeland A."/>
            <person name="Lucas S."/>
            <person name="Lapidus A."/>
            <person name="Barry K."/>
            <person name="Glavina del Rio T."/>
            <person name="Dalin E."/>
            <person name="Tice H."/>
            <person name="Pitluck S."/>
            <person name="Saunders E."/>
            <person name="Brettin T."/>
            <person name="Bruce D."/>
            <person name="Detter J.C."/>
            <person name="Han C."/>
            <person name="Schmutz J."/>
            <person name="Larimer F."/>
            <person name="Land M."/>
            <person name="Hauser L."/>
            <person name="Kyrpides N."/>
            <person name="Ivanova N."/>
            <person name="Biddle J.F."/>
            <person name="Zhang Z."/>
            <person name="Fitz-Gibbon S.T."/>
            <person name="Lowe T.M."/>
            <person name="Saltikov C."/>
            <person name="House C.H."/>
            <person name="Richardson P."/>
        </authorList>
    </citation>
    <scope>NUCLEOTIDE SEQUENCE [LARGE SCALE GENOMIC DNA]</scope>
    <source>
        <strain evidence="3">ATCC 700844 / DSM 13496 / JCM 10307 / IC-167</strain>
    </source>
</reference>
<dbReference type="Gene3D" id="3.30.160.60">
    <property type="entry name" value="Classic Zinc Finger"/>
    <property type="match status" value="1"/>
</dbReference>
<dbReference type="GeneID" id="5708630"/>
<dbReference type="HOGENOM" id="CLU_1922671_0_0_2"/>
<dbReference type="InterPro" id="IPR013083">
    <property type="entry name" value="Znf_RING/FYVE/PHD"/>
</dbReference>
<gene>
    <name evidence="2" type="ordered locus">Cmaq_0733</name>
</gene>
<dbReference type="STRING" id="397948.Cmaq_0733"/>
<keyword evidence="3" id="KW-1185">Reference proteome</keyword>
<feature type="domain" description="C2H2-type" evidence="1">
    <location>
        <begin position="103"/>
        <end position="131"/>
    </location>
</feature>
<dbReference type="InterPro" id="IPR013087">
    <property type="entry name" value="Znf_C2H2_type"/>
</dbReference>
<dbReference type="InterPro" id="IPR008598">
    <property type="entry name" value="Di19_Zn-bd"/>
</dbReference>
<protein>
    <submittedName>
        <fullName evidence="2">Zinc finger C2H2-type domain protein</fullName>
    </submittedName>
</protein>
<dbReference type="Pfam" id="PF05605">
    <property type="entry name" value="zf-Di19"/>
    <property type="match status" value="1"/>
</dbReference>
<sequence length="131" mass="14658">MAEAAYAPLKVVVCPICNYMGDVKGLKLDYTVVSQPIEVTCPKCGQKVPIESIVTHMRRHLKVGGRNYTCDICQAKVQGEGQAMRHMKEHMIAGFRKGSVMLWVCLACGRVFKYRSSALAHLSTFHERPMD</sequence>